<evidence type="ECO:0000256" key="3">
    <source>
        <dbReference type="ARBA" id="ARBA00023004"/>
    </source>
</evidence>
<protein>
    <submittedName>
        <fullName evidence="5">Bacteriohemerythrin</fullName>
    </submittedName>
</protein>
<evidence type="ECO:0000256" key="2">
    <source>
        <dbReference type="ARBA" id="ARBA00022723"/>
    </source>
</evidence>
<dbReference type="Gene3D" id="1.20.120.50">
    <property type="entry name" value="Hemerythrin-like"/>
    <property type="match status" value="1"/>
</dbReference>
<dbReference type="InterPro" id="IPR012312">
    <property type="entry name" value="Hemerythrin-like"/>
</dbReference>
<dbReference type="KEGG" id="enn:FRE64_10580"/>
<dbReference type="PROSITE" id="PS00550">
    <property type="entry name" value="HEMERYTHRINS"/>
    <property type="match status" value="1"/>
</dbReference>
<dbReference type="InterPro" id="IPR012827">
    <property type="entry name" value="Hemerythrin_metal-bd"/>
</dbReference>
<dbReference type="OrthoDB" id="9797092at2"/>
<dbReference type="EMBL" id="CP042326">
    <property type="protein sequence ID" value="QDZ40359.1"/>
    <property type="molecule type" value="Genomic_DNA"/>
</dbReference>
<dbReference type="SUPFAM" id="SSF47188">
    <property type="entry name" value="Hemerythrin-like"/>
    <property type="match status" value="1"/>
</dbReference>
<dbReference type="PANTHER" id="PTHR37164">
    <property type="entry name" value="BACTERIOHEMERYTHRIN"/>
    <property type="match status" value="1"/>
</dbReference>
<feature type="domain" description="Hemerythrin-like" evidence="4">
    <location>
        <begin position="24"/>
        <end position="139"/>
    </location>
</feature>
<name>A0A5B8NQ66_9CHRO</name>
<dbReference type="NCBIfam" id="TIGR02481">
    <property type="entry name" value="hemeryth_dom"/>
    <property type="match status" value="1"/>
</dbReference>
<dbReference type="Pfam" id="PF01814">
    <property type="entry name" value="Hemerythrin"/>
    <property type="match status" value="1"/>
</dbReference>
<dbReference type="InterPro" id="IPR035938">
    <property type="entry name" value="Hemerythrin-like_sf"/>
</dbReference>
<keyword evidence="2" id="KW-0479">Metal-binding</keyword>
<reference evidence="5" key="1">
    <citation type="submission" date="2019-08" db="EMBL/GenBank/DDBJ databases">
        <title>Carotenoids and Carotenoid Binding Proteins in the Halophilic Cyanobacterium Euhalothece sp. ZM00.</title>
        <authorList>
            <person name="Cho S.M."/>
            <person name="Song J.Y."/>
            <person name="Park Y.-I."/>
        </authorList>
    </citation>
    <scope>NUCLEOTIDE SEQUENCE [LARGE SCALE GENOMIC DNA]</scope>
    <source>
        <strain evidence="5">Z-M001</strain>
    </source>
</reference>
<gene>
    <name evidence="5" type="ORF">FRE64_10580</name>
</gene>
<organism evidence="5 6">
    <name type="scientific">Euhalothece natronophila Z-M001</name>
    <dbReference type="NCBI Taxonomy" id="522448"/>
    <lineage>
        <taxon>Bacteria</taxon>
        <taxon>Bacillati</taxon>
        <taxon>Cyanobacteriota</taxon>
        <taxon>Cyanophyceae</taxon>
        <taxon>Oscillatoriophycideae</taxon>
        <taxon>Chroococcales</taxon>
        <taxon>Halothecacae</taxon>
        <taxon>Halothece cluster</taxon>
        <taxon>Euhalothece</taxon>
    </lineage>
</organism>
<dbReference type="AlphaFoldDB" id="A0A5B8NQ66"/>
<dbReference type="InterPro" id="IPR050669">
    <property type="entry name" value="Hemerythrin"/>
</dbReference>
<dbReference type="NCBIfam" id="NF033749">
    <property type="entry name" value="bact_hemeryth"/>
    <property type="match status" value="1"/>
</dbReference>
<evidence type="ECO:0000259" key="4">
    <source>
        <dbReference type="Pfam" id="PF01814"/>
    </source>
</evidence>
<dbReference type="InterPro" id="IPR016131">
    <property type="entry name" value="Haemerythrin_Fe_BS"/>
</dbReference>
<keyword evidence="6" id="KW-1185">Reference proteome</keyword>
<evidence type="ECO:0000256" key="1">
    <source>
        <dbReference type="ARBA" id="ARBA00010587"/>
    </source>
</evidence>
<evidence type="ECO:0000313" key="6">
    <source>
        <dbReference type="Proteomes" id="UP000318453"/>
    </source>
</evidence>
<accession>A0A5B8NQ66</accession>
<evidence type="ECO:0000313" key="5">
    <source>
        <dbReference type="EMBL" id="QDZ40359.1"/>
    </source>
</evidence>
<keyword evidence="3" id="KW-0408">Iron</keyword>
<sequence length="154" mass="18215">MPYTVSSLSTMQTPQWSKEYETGFPVIDQQHKEMFGLVGELQQAMVKPNQEAEIKSLIEQLLQDTVNHFALEEGLMLEHDYPSYEEHKQIHDRLTRKIQKVLHSIETEKDTSIINTELSHFLHQWLVHHIQGQDQKMIQFFREQNIRDAIPTYV</sequence>
<comment type="similarity">
    <text evidence="1">Belongs to the hemerythrin family.</text>
</comment>
<dbReference type="GO" id="GO:0046872">
    <property type="term" value="F:metal ion binding"/>
    <property type="evidence" value="ECO:0007669"/>
    <property type="project" value="UniProtKB-KW"/>
</dbReference>
<dbReference type="PANTHER" id="PTHR37164:SF1">
    <property type="entry name" value="BACTERIOHEMERYTHRIN"/>
    <property type="match status" value="1"/>
</dbReference>
<dbReference type="CDD" id="cd12107">
    <property type="entry name" value="Hemerythrin"/>
    <property type="match status" value="1"/>
</dbReference>
<proteinExistence type="inferred from homology"/>
<dbReference type="Proteomes" id="UP000318453">
    <property type="component" value="Chromosome"/>
</dbReference>